<evidence type="ECO:0000256" key="2">
    <source>
        <dbReference type="ARBA" id="ARBA00022603"/>
    </source>
</evidence>
<dbReference type="Pfam" id="PF06253">
    <property type="entry name" value="MTTB"/>
    <property type="match status" value="1"/>
</dbReference>
<dbReference type="KEGG" id="fwa:DCMF_17820"/>
<evidence type="ECO:0000256" key="1">
    <source>
        <dbReference type="ARBA" id="ARBA00007137"/>
    </source>
</evidence>
<comment type="similarity">
    <text evidence="1">Belongs to the trimethylamine methyltransferase family.</text>
</comment>
<keyword evidence="5" id="KW-1185">Reference proteome</keyword>
<accession>A0A3G1KV93</accession>
<organism evidence="4 5">
    <name type="scientific">Formimonas warabiya</name>
    <dbReference type="NCBI Taxonomy" id="1761012"/>
    <lineage>
        <taxon>Bacteria</taxon>
        <taxon>Bacillati</taxon>
        <taxon>Bacillota</taxon>
        <taxon>Clostridia</taxon>
        <taxon>Eubacteriales</taxon>
        <taxon>Peptococcaceae</taxon>
        <taxon>Candidatus Formimonas</taxon>
    </lineage>
</organism>
<dbReference type="RefSeq" id="WP_148135675.1">
    <property type="nucleotide sequence ID" value="NZ_CP017634.1"/>
</dbReference>
<keyword evidence="2 4" id="KW-0489">Methyltransferase</keyword>
<dbReference type="GO" id="GO:0015948">
    <property type="term" value="P:methanogenesis"/>
    <property type="evidence" value="ECO:0007669"/>
    <property type="project" value="InterPro"/>
</dbReference>
<evidence type="ECO:0000256" key="3">
    <source>
        <dbReference type="ARBA" id="ARBA00022679"/>
    </source>
</evidence>
<dbReference type="InterPro" id="IPR038601">
    <property type="entry name" value="MttB-like_sf"/>
</dbReference>
<dbReference type="OrthoDB" id="5418352at2"/>
<keyword evidence="3 4" id="KW-0808">Transferase</keyword>
<dbReference type="GO" id="GO:0008168">
    <property type="term" value="F:methyltransferase activity"/>
    <property type="evidence" value="ECO:0007669"/>
    <property type="project" value="UniProtKB-KW"/>
</dbReference>
<gene>
    <name evidence="4" type="ORF">DCMF_17820</name>
</gene>
<dbReference type="InterPro" id="IPR010426">
    <property type="entry name" value="MTTB_MeTrfase"/>
</dbReference>
<dbReference type="GO" id="GO:0032259">
    <property type="term" value="P:methylation"/>
    <property type="evidence" value="ECO:0007669"/>
    <property type="project" value="UniProtKB-KW"/>
</dbReference>
<name>A0A3G1KV93_FORW1</name>
<sequence length="479" mass="51733">MAKMRIEVLSHEEMETIFAGALTVLEGTGVKVYSEEACRLLAEAGCQVEDHLVKIPEAVVRKAIESAPSCIDIYNREGELAMQLSGHNSYFGPGVTCPYFFDPVTMERKPATKKNVVDVAKVADALKNVDFLMSLCMVGDETPELADLHEVHAMIQNSTKPILSWAFTKENLSDIIDMCAEAVGGMDCLRAKPNLIMYAEPTTPLVHTKEAVEKLMLLARKGIPAVYSPGMTLGGTTPITIAGALTVGLSEGLTGVVISQLVNPGAPIITSANAGALDMSTLQAAYGSPEMCLEDAAATQIYRWLGIPTFGLAGATDAKVIDAQAIAEVTMEIIFSLGSGANLVHDLGMMDIGMTGSIHLLTICDEIVGMARRLSEGVIVDEDRMAAEMIHEVGPGGNFIVQEHTVKYLRSVLFRPELATRAIYDAWQKDGGKTMQDKAYEKVQRILSEHKPKPLEQSKKEKIDAILARAEARLGRGKN</sequence>
<dbReference type="Proteomes" id="UP000323521">
    <property type="component" value="Chromosome"/>
</dbReference>
<dbReference type="Gene3D" id="3.20.20.480">
    <property type="entry name" value="Trimethylamine methyltransferase-like"/>
    <property type="match status" value="1"/>
</dbReference>
<proteinExistence type="inferred from homology"/>
<dbReference type="EMBL" id="CP017634">
    <property type="protein sequence ID" value="ATW26369.1"/>
    <property type="molecule type" value="Genomic_DNA"/>
</dbReference>
<evidence type="ECO:0000313" key="5">
    <source>
        <dbReference type="Proteomes" id="UP000323521"/>
    </source>
</evidence>
<evidence type="ECO:0000313" key="4">
    <source>
        <dbReference type="EMBL" id="ATW26369.1"/>
    </source>
</evidence>
<dbReference type="AlphaFoldDB" id="A0A3G1KV93"/>
<protein>
    <submittedName>
        <fullName evidence="4">Trimethylamine methyltransferase</fullName>
    </submittedName>
</protein>
<reference evidence="4 5" key="1">
    <citation type="submission" date="2016-10" db="EMBL/GenBank/DDBJ databases">
        <title>Complete Genome Sequence of Peptococcaceae strain DCMF.</title>
        <authorList>
            <person name="Edwards R.J."/>
            <person name="Holland S.I."/>
            <person name="Deshpande N.P."/>
            <person name="Wong Y.K."/>
            <person name="Ertan H."/>
            <person name="Manefield M."/>
            <person name="Russell T.L."/>
            <person name="Lee M.J."/>
        </authorList>
    </citation>
    <scope>NUCLEOTIDE SEQUENCE [LARGE SCALE GENOMIC DNA]</scope>
    <source>
        <strain evidence="4 5">DCMF</strain>
    </source>
</reference>